<sequence length="335" mass="35395">MRSHPSADHPLAFWTLPPGDGELRPVALPPLSPGAVRVRSLFGAISRGTEGLVYRGEVPPSEHQRMRAPFQEGEFNGPLKYGYINVGVVEAGCGAEAEALVGRRVFCLHPHQQAYVVPASAVVALPDAVPSERAVLAANLETAINAVWDGAPSVGDRIAVVGAGVVGALVAWLCARIPGTEVQLIDVDPGRATLAMALGARFAAPGTAAGDCDLVFHASGAPAGLSTALGLAGQEACVIEMSWYGQRAVPLALGEAFHVRRLSLRSSQVGHLPPQRLPRWDYRRRMELALALLVDSVPDVLISGESDFADLPATMHQLAYSPAGALCHRIRYPQP</sequence>
<dbReference type="PANTHER" id="PTHR43350">
    <property type="entry name" value="NAD-DEPENDENT ALCOHOL DEHYDROGENASE"/>
    <property type="match status" value="1"/>
</dbReference>
<evidence type="ECO:0000256" key="2">
    <source>
        <dbReference type="ARBA" id="ARBA00008072"/>
    </source>
</evidence>
<reference evidence="7" key="1">
    <citation type="submission" date="2016-03" db="EMBL/GenBank/DDBJ databases">
        <authorList>
            <person name="Ma C."/>
            <person name="Zhou S."/>
            <person name="Yang G."/>
        </authorList>
    </citation>
    <scope>NUCLEOTIDE SEQUENCE [LARGE SCALE GENOMIC DNA]</scope>
    <source>
        <strain evidence="7">SgZ-1</strain>
    </source>
</reference>
<dbReference type="KEGG" id="thu:AC731_006925"/>
<dbReference type="SUPFAM" id="SSF50129">
    <property type="entry name" value="GroES-like"/>
    <property type="match status" value="1"/>
</dbReference>
<dbReference type="STRING" id="1134435.AC731_006925"/>
<organism evidence="6 7">
    <name type="scientific">Thauera humireducens</name>
    <dbReference type="NCBI Taxonomy" id="1134435"/>
    <lineage>
        <taxon>Bacteria</taxon>
        <taxon>Pseudomonadati</taxon>
        <taxon>Pseudomonadota</taxon>
        <taxon>Betaproteobacteria</taxon>
        <taxon>Rhodocyclales</taxon>
        <taxon>Zoogloeaceae</taxon>
        <taxon>Thauera</taxon>
    </lineage>
</organism>
<evidence type="ECO:0000313" key="7">
    <source>
        <dbReference type="Proteomes" id="UP000036902"/>
    </source>
</evidence>
<keyword evidence="7" id="KW-1185">Reference proteome</keyword>
<proteinExistence type="inferred from homology"/>
<comment type="cofactor">
    <cofactor evidence="1">
        <name>Zn(2+)</name>
        <dbReference type="ChEBI" id="CHEBI:29105"/>
    </cofactor>
</comment>
<dbReference type="SUPFAM" id="SSF51735">
    <property type="entry name" value="NAD(P)-binding Rossmann-fold domains"/>
    <property type="match status" value="1"/>
</dbReference>
<keyword evidence="3" id="KW-0479">Metal-binding</keyword>
<dbReference type="PANTHER" id="PTHR43350:SF19">
    <property type="entry name" value="D-GULOSIDE 3-DEHYDROGENASE"/>
    <property type="match status" value="1"/>
</dbReference>
<dbReference type="Gene3D" id="3.90.180.10">
    <property type="entry name" value="Medium-chain alcohol dehydrogenases, catalytic domain"/>
    <property type="match status" value="1"/>
</dbReference>
<dbReference type="Gene3D" id="3.40.50.720">
    <property type="entry name" value="NAD(P)-binding Rossmann-like Domain"/>
    <property type="match status" value="1"/>
</dbReference>
<name>A0A127K419_9RHOO</name>
<evidence type="ECO:0000313" key="6">
    <source>
        <dbReference type="EMBL" id="AMO36695.1"/>
    </source>
</evidence>
<dbReference type="InterPro" id="IPR036291">
    <property type="entry name" value="NAD(P)-bd_dom_sf"/>
</dbReference>
<dbReference type="Proteomes" id="UP000036902">
    <property type="component" value="Chromosome"/>
</dbReference>
<dbReference type="RefSeq" id="WP_048702982.1">
    <property type="nucleotide sequence ID" value="NZ_CP014646.1"/>
</dbReference>
<dbReference type="GO" id="GO:0046872">
    <property type="term" value="F:metal ion binding"/>
    <property type="evidence" value="ECO:0007669"/>
    <property type="project" value="UniProtKB-KW"/>
</dbReference>
<evidence type="ECO:0000256" key="3">
    <source>
        <dbReference type="ARBA" id="ARBA00022723"/>
    </source>
</evidence>
<dbReference type="AlphaFoldDB" id="A0A127K419"/>
<keyword evidence="4" id="KW-0862">Zinc</keyword>
<dbReference type="EMBL" id="CP014646">
    <property type="protein sequence ID" value="AMO36695.1"/>
    <property type="molecule type" value="Genomic_DNA"/>
</dbReference>
<comment type="similarity">
    <text evidence="2">Belongs to the zinc-containing alcohol dehydrogenase family.</text>
</comment>
<accession>A0A127K419</accession>
<evidence type="ECO:0000256" key="4">
    <source>
        <dbReference type="ARBA" id="ARBA00022833"/>
    </source>
</evidence>
<dbReference type="InterPro" id="IPR011032">
    <property type="entry name" value="GroES-like_sf"/>
</dbReference>
<dbReference type="CDD" id="cd08255">
    <property type="entry name" value="2-desacetyl-2-hydroxyethyl_bacteriochlorophyllide_like"/>
    <property type="match status" value="1"/>
</dbReference>
<gene>
    <name evidence="6" type="ORF">AC731_006925</name>
</gene>
<dbReference type="GO" id="GO:0016491">
    <property type="term" value="F:oxidoreductase activity"/>
    <property type="evidence" value="ECO:0007669"/>
    <property type="project" value="UniProtKB-KW"/>
</dbReference>
<evidence type="ECO:0000256" key="5">
    <source>
        <dbReference type="ARBA" id="ARBA00023002"/>
    </source>
</evidence>
<protein>
    <submittedName>
        <fullName evidence="6">Dehydrogenase</fullName>
    </submittedName>
</protein>
<keyword evidence="5" id="KW-0560">Oxidoreductase</keyword>
<evidence type="ECO:0000256" key="1">
    <source>
        <dbReference type="ARBA" id="ARBA00001947"/>
    </source>
</evidence>